<comment type="caution">
    <text evidence="1">The sequence shown here is derived from an EMBL/GenBank/DDBJ whole genome shotgun (WGS) entry which is preliminary data.</text>
</comment>
<gene>
    <name evidence="1" type="ORF">S03H2_16041</name>
</gene>
<evidence type="ECO:0000313" key="1">
    <source>
        <dbReference type="EMBL" id="GAH37792.1"/>
    </source>
</evidence>
<protein>
    <recommendedName>
        <fullName evidence="2">Helicase XPB/Ssl2 N-terminal domain-containing protein</fullName>
    </recommendedName>
</protein>
<dbReference type="AlphaFoldDB" id="X1EYX8"/>
<proteinExistence type="predicted"/>
<sequence length="377" mass="43833">LEKELEHVFREDLLVACKKWGIDVTGTDTGDSLIHMLADKMKDPKERKRVFSTFTQLERDLLGVLTLSGGAMSYDRLKPFRKIYSYGQLNQTERDLRKFGIIIRRMMSRLTEYGREVAEFKVLEFFIPHLSEFFESLPEHQTEKPKKAKKFVDERDTLLIDILLLVSYIAKHEVKMTSSWEFPKREIDHMKEAMSQPTDERFEVVQKFARKAGVYTIVEGDRVHPSKVDTLFAGEQHLVARRLLLSALGRTRAIWATPDQPTEYTLTLAICRIRQGNQEEWIGIEELRDWIRSELFQDNQPLKWIQVDEDRVQMALETPLLLGLIEAAYKGKKILGVKLTEVGARVLQEGSVPIKPEHRETFFVQPNFEISAFTSEM</sequence>
<feature type="non-terminal residue" evidence="1">
    <location>
        <position position="377"/>
    </location>
</feature>
<organism evidence="1">
    <name type="scientific">marine sediment metagenome</name>
    <dbReference type="NCBI Taxonomy" id="412755"/>
    <lineage>
        <taxon>unclassified sequences</taxon>
        <taxon>metagenomes</taxon>
        <taxon>ecological metagenomes</taxon>
    </lineage>
</organism>
<feature type="non-terminal residue" evidence="1">
    <location>
        <position position="1"/>
    </location>
</feature>
<dbReference type="EMBL" id="BARU01008176">
    <property type="protein sequence ID" value="GAH37792.1"/>
    <property type="molecule type" value="Genomic_DNA"/>
</dbReference>
<reference evidence="1" key="1">
    <citation type="journal article" date="2014" name="Front. Microbiol.">
        <title>High frequency of phylogenetically diverse reductive dehalogenase-homologous genes in deep subseafloor sedimentary metagenomes.</title>
        <authorList>
            <person name="Kawai M."/>
            <person name="Futagami T."/>
            <person name="Toyoda A."/>
            <person name="Takaki Y."/>
            <person name="Nishi S."/>
            <person name="Hori S."/>
            <person name="Arai W."/>
            <person name="Tsubouchi T."/>
            <person name="Morono Y."/>
            <person name="Uchiyama I."/>
            <person name="Ito T."/>
            <person name="Fujiyama A."/>
            <person name="Inagaki F."/>
            <person name="Takami H."/>
        </authorList>
    </citation>
    <scope>NUCLEOTIDE SEQUENCE</scope>
    <source>
        <strain evidence="1">Expedition CK06-06</strain>
    </source>
</reference>
<accession>X1EYX8</accession>
<evidence type="ECO:0008006" key="2">
    <source>
        <dbReference type="Google" id="ProtNLM"/>
    </source>
</evidence>
<name>X1EYX8_9ZZZZ</name>